<gene>
    <name evidence="2" type="ORF">ZRA01_04290</name>
</gene>
<organism evidence="2 3">
    <name type="scientific">Zoogloea ramigera</name>
    <dbReference type="NCBI Taxonomy" id="350"/>
    <lineage>
        <taxon>Bacteria</taxon>
        <taxon>Pseudomonadati</taxon>
        <taxon>Pseudomonadota</taxon>
        <taxon>Betaproteobacteria</taxon>
        <taxon>Rhodocyclales</taxon>
        <taxon>Zoogloeaceae</taxon>
        <taxon>Zoogloea</taxon>
    </lineage>
</organism>
<dbReference type="Gene3D" id="1.20.120.1370">
    <property type="entry name" value="Regulator of RNA polymerase sigma(70) subunit, domain 4"/>
    <property type="match status" value="1"/>
</dbReference>
<dbReference type="Proteomes" id="UP000318422">
    <property type="component" value="Unassembled WGS sequence"/>
</dbReference>
<evidence type="ECO:0000313" key="3">
    <source>
        <dbReference type="Proteomes" id="UP000318422"/>
    </source>
</evidence>
<sequence length="146" mass="16947">MAPGTRIAHHFELIAQLEQDHRDLLRIYSGLRRASDAGRMQEAGEQLETFRHALQGHLLKENVKLYVYLEHTLAADATSHELMHGFRHEMDRIGKAVMVFLDRYRDLAGHPEWKDDFARELDGIGKVLVERMRNEESNLYPLYGPP</sequence>
<accession>A0A4Y4CPY2</accession>
<protein>
    <recommendedName>
        <fullName evidence="1">Hemerythrin-like domain-containing protein</fullName>
    </recommendedName>
</protein>
<proteinExistence type="predicted"/>
<evidence type="ECO:0000259" key="1">
    <source>
        <dbReference type="Pfam" id="PF01814"/>
    </source>
</evidence>
<keyword evidence="3" id="KW-1185">Reference proteome</keyword>
<dbReference type="AlphaFoldDB" id="A0A4Y4CPY2"/>
<dbReference type="EMBL" id="BJNV01000006">
    <property type="protein sequence ID" value="GEC94356.1"/>
    <property type="molecule type" value="Genomic_DNA"/>
</dbReference>
<dbReference type="InterPro" id="IPR038309">
    <property type="entry name" value="Rsd/AlgQ_sf"/>
</dbReference>
<name>A0A4Y4CPY2_ZOORA</name>
<comment type="caution">
    <text evidence="2">The sequence shown here is derived from an EMBL/GenBank/DDBJ whole genome shotgun (WGS) entry which is preliminary data.</text>
</comment>
<reference evidence="2 3" key="1">
    <citation type="submission" date="2019-06" db="EMBL/GenBank/DDBJ databases">
        <title>Whole genome shotgun sequence of Zoogloea ramigera NBRC 15342.</title>
        <authorList>
            <person name="Hosoyama A."/>
            <person name="Uohara A."/>
            <person name="Ohji S."/>
            <person name="Ichikawa N."/>
        </authorList>
    </citation>
    <scope>NUCLEOTIDE SEQUENCE [LARGE SCALE GENOMIC DNA]</scope>
    <source>
        <strain evidence="2 3">NBRC 15342</strain>
    </source>
</reference>
<evidence type="ECO:0000313" key="2">
    <source>
        <dbReference type="EMBL" id="GEC94356.1"/>
    </source>
</evidence>
<dbReference type="Pfam" id="PF01814">
    <property type="entry name" value="Hemerythrin"/>
    <property type="match status" value="1"/>
</dbReference>
<dbReference type="InterPro" id="IPR012312">
    <property type="entry name" value="Hemerythrin-like"/>
</dbReference>
<feature type="domain" description="Hemerythrin-like" evidence="1">
    <location>
        <begin position="14"/>
        <end position="142"/>
    </location>
</feature>